<feature type="compositionally biased region" description="Low complexity" evidence="3">
    <location>
        <begin position="566"/>
        <end position="580"/>
    </location>
</feature>
<sequence>MVIGEYAFSSVGSKDFLYPNITEKCSDLILSKSPININEDFESENLNGTSDYCEAFICNLSSSWTNLNNGNDDDIDWRVNNDATKSTTTRANFGFSEGTTVGKYFALEASNCSDSDGMLESDRISLDTYCDNKVINSSSISQPSILTRDLTVQLDNSGNYSLTTAEVDNGSTPSSGCSGLELSFGGSGPSGSLSTPTFTDNGQRGIMFDVEFINGAIITSFDVPLYPGTTADYEIYYRVGGYQGFESTAGDWTLIGSATDVTSLGTNMLTPLPIDIDLNFNAGQTVGFYITNTIGGGIQYKEGPSSGSTEIASDFNLVVTGGVGKAYPFGLTYPNRHFVGTINYGGTSILDFDCSDIGTQTVTLSGEDSCGNVGSNTSTITVLAPDAPDLDALNNVVANCSYTLPAITGTGLSGNQVYSEFSNGNGFNLSAGTVLNESDFSSYPITLYIYDEVCGISDEESFQLTIISQTPDITPLSHQTASGSFILPVISGNNLSGNEAYYTDVSGGGIQYNAGDAICITDFSSYPVTLYIYDSNGSCSDQESFSLNINPKPISVEYIYNGSWSPNAPDSSTNPSTSSDKITIQSGSPSLSSVIALDVQVDASATLTGLTGSTLSVERDLIVNGILDYQEATVFKAGCSNADWNMGQSEIGTLEAGADIDKITLSGVTNIYYRLTSQNNDRTEIAFNSANTNLTLNSSSSNTAVIDYAKIDFENGTDYSLTPKLTVERWFSGVRKFRLVSSPVSTNHFYAGESDTSGTSIFDNWQEGGRNLGDAGYESGFGTHITGPGGAANGFDTTQSNNLSIYGYENLNNSWVAVNSTHASTDQIKAGTTYRLMIRGDREIDLTDNSSAGRSTILRTEGEVFVWDREFDITGTTGSFNLIGNPYQAVFDIRAQATDPTDGLDVAGLNTNKMWIVDPSVTPAGSNYVSWDNVLGATLGSFNGYMQPGQAVFFEGSGNGDTTATLRREYAMTSAPLTGVYSTGGPHVMRIKLQDAAGTDLDGTIIGFNPSFSNVVDNDDSVKFLSSTFNIARNDGGSYLAIERRELPVDGEILPLHLSVDVDGSYQVLIAPVDIPDMNAYIADALTGTRILVDSVQETMLSFVVSARDTIGLDQRFTVEFEDVTLSVDDPAFAKAELLLYPNPATDGWFNLDFAGIEGSKTVKVVDLPGRLVESYKTEESRLFKIDTADMAAGVYIVEVEGSTGAASFKVVVE</sequence>
<gene>
    <name evidence="5" type="ORF">BST97_05785</name>
</gene>
<dbReference type="NCBIfam" id="TIGR04183">
    <property type="entry name" value="Por_Secre_tail"/>
    <property type="match status" value="1"/>
</dbReference>
<reference evidence="5 6" key="1">
    <citation type="submission" date="2016-11" db="EMBL/GenBank/DDBJ databases">
        <title>Trade-off between light-utilization and light-protection in marine flavobacteria.</title>
        <authorList>
            <person name="Kumagai Y."/>
        </authorList>
    </citation>
    <scope>NUCLEOTIDE SEQUENCE [LARGE SCALE GENOMIC DNA]</scope>
    <source>
        <strain evidence="5 6">JCM 13191</strain>
    </source>
</reference>
<evidence type="ECO:0000313" key="5">
    <source>
        <dbReference type="EMBL" id="ARN77535.1"/>
    </source>
</evidence>
<protein>
    <recommendedName>
        <fullName evidence="4">CUB domain-containing protein</fullName>
    </recommendedName>
</protein>
<dbReference type="PROSITE" id="PS01180">
    <property type="entry name" value="CUB"/>
    <property type="match status" value="1"/>
</dbReference>
<evidence type="ECO:0000259" key="4">
    <source>
        <dbReference type="PROSITE" id="PS01180"/>
    </source>
</evidence>
<keyword evidence="6" id="KW-1185">Reference proteome</keyword>
<evidence type="ECO:0000256" key="2">
    <source>
        <dbReference type="ARBA" id="ARBA00023157"/>
    </source>
</evidence>
<organism evidence="5 6">
    <name type="scientific">Nonlabens spongiae</name>
    <dbReference type="NCBI Taxonomy" id="331648"/>
    <lineage>
        <taxon>Bacteria</taxon>
        <taxon>Pseudomonadati</taxon>
        <taxon>Bacteroidota</taxon>
        <taxon>Flavobacteriia</taxon>
        <taxon>Flavobacteriales</taxon>
        <taxon>Flavobacteriaceae</taxon>
        <taxon>Nonlabens</taxon>
    </lineage>
</organism>
<proteinExistence type="predicted"/>
<dbReference type="InterPro" id="IPR000859">
    <property type="entry name" value="CUB_dom"/>
</dbReference>
<feature type="region of interest" description="Disordered" evidence="3">
    <location>
        <begin position="566"/>
        <end position="585"/>
    </location>
</feature>
<dbReference type="Pfam" id="PF18962">
    <property type="entry name" value="Por_Secre_tail"/>
    <property type="match status" value="1"/>
</dbReference>
<accession>A0A1W6MIV1</accession>
<keyword evidence="2" id="KW-1015">Disulfide bond</keyword>
<name>A0A1W6MIV1_9FLAO</name>
<dbReference type="EMBL" id="CP019344">
    <property type="protein sequence ID" value="ARN77535.1"/>
    <property type="molecule type" value="Genomic_DNA"/>
</dbReference>
<dbReference type="InterPro" id="IPR026444">
    <property type="entry name" value="Secre_tail"/>
</dbReference>
<keyword evidence="1" id="KW-0732">Signal</keyword>
<dbReference type="Proteomes" id="UP000193431">
    <property type="component" value="Chromosome"/>
</dbReference>
<feature type="domain" description="CUB" evidence="4">
    <location>
        <begin position="370"/>
        <end position="505"/>
    </location>
</feature>
<evidence type="ECO:0000256" key="3">
    <source>
        <dbReference type="SAM" id="MobiDB-lite"/>
    </source>
</evidence>
<dbReference type="AlphaFoldDB" id="A0A1W6MIV1"/>
<evidence type="ECO:0000313" key="6">
    <source>
        <dbReference type="Proteomes" id="UP000193431"/>
    </source>
</evidence>
<dbReference type="STRING" id="331648.BST97_05785"/>
<evidence type="ECO:0000256" key="1">
    <source>
        <dbReference type="ARBA" id="ARBA00022729"/>
    </source>
</evidence>